<feature type="domain" description="Activator of Hsp90 ATPase homologue 1/2-like C-terminal" evidence="2">
    <location>
        <begin position="12"/>
        <end position="160"/>
    </location>
</feature>
<dbReference type="InterPro" id="IPR013538">
    <property type="entry name" value="ASHA1/2-like_C"/>
</dbReference>
<dbReference type="InterPro" id="IPR023393">
    <property type="entry name" value="START-like_dom_sf"/>
</dbReference>
<comment type="similarity">
    <text evidence="1">Belongs to the AHA1 family.</text>
</comment>
<accession>A0A1H2CC87</accession>
<evidence type="ECO:0000256" key="1">
    <source>
        <dbReference type="ARBA" id="ARBA00006817"/>
    </source>
</evidence>
<dbReference type="AlphaFoldDB" id="A0A1H2CC87"/>
<evidence type="ECO:0000313" key="4">
    <source>
        <dbReference type="Proteomes" id="UP000198688"/>
    </source>
</evidence>
<dbReference type="EMBL" id="LT629758">
    <property type="protein sequence ID" value="SDT68165.1"/>
    <property type="molecule type" value="Genomic_DNA"/>
</dbReference>
<dbReference type="SUPFAM" id="SSF55961">
    <property type="entry name" value="Bet v1-like"/>
    <property type="match status" value="1"/>
</dbReference>
<evidence type="ECO:0000313" key="3">
    <source>
        <dbReference type="EMBL" id="SDT68165.1"/>
    </source>
</evidence>
<evidence type="ECO:0000259" key="2">
    <source>
        <dbReference type="Pfam" id="PF08327"/>
    </source>
</evidence>
<dbReference type="RefSeq" id="WP_092547460.1">
    <property type="nucleotide sequence ID" value="NZ_BOMJ01000043.1"/>
</dbReference>
<gene>
    <name evidence="3" type="ORF">SAMN04489716_5582</name>
</gene>
<dbReference type="OrthoDB" id="9815653at2"/>
<reference evidence="3 4" key="1">
    <citation type="submission" date="2016-10" db="EMBL/GenBank/DDBJ databases">
        <authorList>
            <person name="de Groot N.N."/>
        </authorList>
    </citation>
    <scope>NUCLEOTIDE SEQUENCE [LARGE SCALE GENOMIC DNA]</scope>
    <source>
        <strain evidence="3 4">DSM 43941</strain>
    </source>
</reference>
<dbReference type="Proteomes" id="UP000198688">
    <property type="component" value="Chromosome I"/>
</dbReference>
<keyword evidence="4" id="KW-1185">Reference proteome</keyword>
<dbReference type="Pfam" id="PF08327">
    <property type="entry name" value="AHSA1"/>
    <property type="match status" value="1"/>
</dbReference>
<sequence>MSDTQVFRIWIKAPAEKIWTAITDPEWNAKYAYAAPQFYDLTKGGRYYSTANQGMKDYAAANGFDMPEIILDGEVIEADPPRRLVQTWRMLMDPTTGAEPFTTLTYEIEEAGAGVQRVTITHDTPGAPATAAMVRGSAEAGAEGGGGWAWVLSDLKSLLETGKILTDA</sequence>
<dbReference type="STRING" id="113562.SAMN04489716_5582"/>
<protein>
    <submittedName>
        <fullName evidence="3">Uncharacterized conserved protein YndB, AHSA1/START domain</fullName>
    </submittedName>
</protein>
<name>A0A1H2CC87_9ACTN</name>
<organism evidence="3 4">
    <name type="scientific">Actinoplanes derwentensis</name>
    <dbReference type="NCBI Taxonomy" id="113562"/>
    <lineage>
        <taxon>Bacteria</taxon>
        <taxon>Bacillati</taxon>
        <taxon>Actinomycetota</taxon>
        <taxon>Actinomycetes</taxon>
        <taxon>Micromonosporales</taxon>
        <taxon>Micromonosporaceae</taxon>
        <taxon>Actinoplanes</taxon>
    </lineage>
</organism>
<dbReference type="Gene3D" id="3.30.530.20">
    <property type="match status" value="1"/>
</dbReference>
<proteinExistence type="inferred from homology"/>